<keyword evidence="7" id="KW-0067">ATP-binding</keyword>
<evidence type="ECO:0000313" key="12">
    <source>
        <dbReference type="Proteomes" id="UP001197609"/>
    </source>
</evidence>
<evidence type="ECO:0000256" key="2">
    <source>
        <dbReference type="ARBA" id="ARBA00022649"/>
    </source>
</evidence>
<dbReference type="Proteomes" id="UP001197609">
    <property type="component" value="Unassembled WGS sequence"/>
</dbReference>
<evidence type="ECO:0000256" key="7">
    <source>
        <dbReference type="ARBA" id="ARBA00022840"/>
    </source>
</evidence>
<evidence type="ECO:0000256" key="6">
    <source>
        <dbReference type="ARBA" id="ARBA00022741"/>
    </source>
</evidence>
<sequence>MKRVAVPACREFNVKRLDLFGSLAREAGTAGSDVDLLVEFEEPALHPSKRFFGLLHYLEDTLGRKIDLLTVSGLRNPYFRRRVLKERMNSSSTSTISEKLRRPFSGSSVEKRLTNMSRMNYSGVVLSESSRFLKKR</sequence>
<keyword evidence="3" id="KW-0808">Transferase</keyword>
<keyword evidence="6" id="KW-0547">Nucleotide-binding</keyword>
<evidence type="ECO:0000256" key="1">
    <source>
        <dbReference type="ARBA" id="ARBA00001946"/>
    </source>
</evidence>
<dbReference type="AlphaFoldDB" id="A0AAJ1EKA2"/>
<reference evidence="11 12" key="1">
    <citation type="journal article" date="2021" name="bioRxiv">
        <title>Unraveling nitrogen, sulfur and carbon metabolic pathways and microbial community transcriptional responses to substrate deprivation and toxicity stresses in a bioreactor mimicking anoxic brackish coastal sediment conditions.</title>
        <authorList>
            <person name="Martins P.D."/>
            <person name="Echeveste M.J."/>
            <person name="Arshad A."/>
            <person name="Kurth J."/>
            <person name="Ouboter H."/>
            <person name="Jetten M.S.M."/>
            <person name="Welte C.U."/>
        </authorList>
    </citation>
    <scope>NUCLEOTIDE SEQUENCE [LARGE SCALE GENOMIC DNA]</scope>
    <source>
        <strain evidence="11">MAG_38</strain>
    </source>
</reference>
<keyword evidence="8" id="KW-0460">Magnesium</keyword>
<feature type="domain" description="Polymerase nucleotidyl transferase" evidence="10">
    <location>
        <begin position="9"/>
        <end position="87"/>
    </location>
</feature>
<evidence type="ECO:0000256" key="3">
    <source>
        <dbReference type="ARBA" id="ARBA00022679"/>
    </source>
</evidence>
<comment type="caution">
    <text evidence="11">The sequence shown here is derived from an EMBL/GenBank/DDBJ whole genome shotgun (WGS) entry which is preliminary data.</text>
</comment>
<dbReference type="PANTHER" id="PTHR33571">
    <property type="entry name" value="SSL8005 PROTEIN"/>
    <property type="match status" value="1"/>
</dbReference>
<proteinExistence type="inferred from homology"/>
<dbReference type="Pfam" id="PF01909">
    <property type="entry name" value="NTP_transf_2"/>
    <property type="match status" value="1"/>
</dbReference>
<evidence type="ECO:0000256" key="9">
    <source>
        <dbReference type="ARBA" id="ARBA00038276"/>
    </source>
</evidence>
<protein>
    <submittedName>
        <fullName evidence="11">Nucleotidyltransferase family protein</fullName>
    </submittedName>
</protein>
<dbReference type="InterPro" id="IPR052038">
    <property type="entry name" value="Type-VII_TA_antitoxin"/>
</dbReference>
<dbReference type="Gene3D" id="3.30.460.10">
    <property type="entry name" value="Beta Polymerase, domain 2"/>
    <property type="match status" value="1"/>
</dbReference>
<comment type="cofactor">
    <cofactor evidence="1">
        <name>Mg(2+)</name>
        <dbReference type="ChEBI" id="CHEBI:18420"/>
    </cofactor>
</comment>
<accession>A0AAJ1EKA2</accession>
<evidence type="ECO:0000256" key="4">
    <source>
        <dbReference type="ARBA" id="ARBA00022695"/>
    </source>
</evidence>
<dbReference type="EMBL" id="JAIOIU010000162">
    <property type="protein sequence ID" value="MBZ0160996.1"/>
    <property type="molecule type" value="Genomic_DNA"/>
</dbReference>
<dbReference type="InterPro" id="IPR043519">
    <property type="entry name" value="NT_sf"/>
</dbReference>
<dbReference type="InterPro" id="IPR002934">
    <property type="entry name" value="Polymerase_NTP_transf_dom"/>
</dbReference>
<gene>
    <name evidence="11" type="ORF">K8G79_12840</name>
</gene>
<dbReference type="GO" id="GO:0046872">
    <property type="term" value="F:metal ion binding"/>
    <property type="evidence" value="ECO:0007669"/>
    <property type="project" value="UniProtKB-KW"/>
</dbReference>
<dbReference type="PANTHER" id="PTHR33571:SF14">
    <property type="entry name" value="PROTEIN ADENYLYLTRANSFERASE MJ0435-RELATED"/>
    <property type="match status" value="1"/>
</dbReference>
<keyword evidence="5" id="KW-0479">Metal-binding</keyword>
<dbReference type="GO" id="GO:0016779">
    <property type="term" value="F:nucleotidyltransferase activity"/>
    <property type="evidence" value="ECO:0007669"/>
    <property type="project" value="UniProtKB-KW"/>
</dbReference>
<keyword evidence="4" id="KW-0548">Nucleotidyltransferase</keyword>
<dbReference type="GO" id="GO:0005524">
    <property type="term" value="F:ATP binding"/>
    <property type="evidence" value="ECO:0007669"/>
    <property type="project" value="UniProtKB-KW"/>
</dbReference>
<dbReference type="CDD" id="cd05403">
    <property type="entry name" value="NT_KNTase_like"/>
    <property type="match status" value="1"/>
</dbReference>
<organism evidence="11 12">
    <name type="scientific">Candidatus Methylomirabilis tolerans</name>
    <dbReference type="NCBI Taxonomy" id="3123416"/>
    <lineage>
        <taxon>Bacteria</taxon>
        <taxon>Candidatus Methylomirabilota</taxon>
        <taxon>Candidatus Methylomirabilia</taxon>
        <taxon>Candidatus Methylomirabilales</taxon>
        <taxon>Candidatus Methylomirabilaceae</taxon>
        <taxon>Candidatus Methylomirabilis</taxon>
    </lineage>
</organism>
<evidence type="ECO:0000259" key="10">
    <source>
        <dbReference type="Pfam" id="PF01909"/>
    </source>
</evidence>
<evidence type="ECO:0000313" key="11">
    <source>
        <dbReference type="EMBL" id="MBZ0160996.1"/>
    </source>
</evidence>
<comment type="similarity">
    <text evidence="9">Belongs to the MntA antitoxin family.</text>
</comment>
<dbReference type="SUPFAM" id="SSF81301">
    <property type="entry name" value="Nucleotidyltransferase"/>
    <property type="match status" value="1"/>
</dbReference>
<evidence type="ECO:0000256" key="8">
    <source>
        <dbReference type="ARBA" id="ARBA00022842"/>
    </source>
</evidence>
<evidence type="ECO:0000256" key="5">
    <source>
        <dbReference type="ARBA" id="ARBA00022723"/>
    </source>
</evidence>
<keyword evidence="2" id="KW-1277">Toxin-antitoxin system</keyword>
<name>A0AAJ1EKA2_9BACT</name>